<name>A0A644WQ05_9ZZZZ</name>
<sequence length="127" mass="14485">MFAKSLAHADVENALEVIDSFALTDQFFLTEVISGHGFINGHIVVDMFRNFCRFIGLCIIGWFNVVPREFAESLQTKPCTEHREIEQSFGFLFKCRDLVVHHVHEDQPGFVVLRTFVCHGITALLSQ</sequence>
<comment type="caution">
    <text evidence="1">The sequence shown here is derived from an EMBL/GenBank/DDBJ whole genome shotgun (WGS) entry which is preliminary data.</text>
</comment>
<proteinExistence type="predicted"/>
<organism evidence="1">
    <name type="scientific">bioreactor metagenome</name>
    <dbReference type="NCBI Taxonomy" id="1076179"/>
    <lineage>
        <taxon>unclassified sequences</taxon>
        <taxon>metagenomes</taxon>
        <taxon>ecological metagenomes</taxon>
    </lineage>
</organism>
<protein>
    <submittedName>
        <fullName evidence="1">Uncharacterized protein</fullName>
    </submittedName>
</protein>
<reference evidence="1" key="1">
    <citation type="submission" date="2019-08" db="EMBL/GenBank/DDBJ databases">
        <authorList>
            <person name="Kucharzyk K."/>
            <person name="Murdoch R.W."/>
            <person name="Higgins S."/>
            <person name="Loffler F."/>
        </authorList>
    </citation>
    <scope>NUCLEOTIDE SEQUENCE</scope>
</reference>
<evidence type="ECO:0000313" key="1">
    <source>
        <dbReference type="EMBL" id="MPM05727.1"/>
    </source>
</evidence>
<dbReference type="EMBL" id="VSSQ01001160">
    <property type="protein sequence ID" value="MPM05727.1"/>
    <property type="molecule type" value="Genomic_DNA"/>
</dbReference>
<gene>
    <name evidence="1" type="ORF">SDC9_52018</name>
</gene>
<dbReference type="AlphaFoldDB" id="A0A644WQ05"/>
<accession>A0A644WQ05</accession>